<protein>
    <recommendedName>
        <fullName evidence="4">Lipoprotein</fullName>
    </recommendedName>
</protein>
<dbReference type="Proteomes" id="UP000593892">
    <property type="component" value="Chromosome"/>
</dbReference>
<keyword evidence="1" id="KW-0732">Signal</keyword>
<feature type="chain" id="PRO_5032818678" description="Lipoprotein" evidence="1">
    <location>
        <begin position="24"/>
        <end position="90"/>
    </location>
</feature>
<organism evidence="2 3">
    <name type="scientific">Paludibaculum fermentans</name>
    <dbReference type="NCBI Taxonomy" id="1473598"/>
    <lineage>
        <taxon>Bacteria</taxon>
        <taxon>Pseudomonadati</taxon>
        <taxon>Acidobacteriota</taxon>
        <taxon>Terriglobia</taxon>
        <taxon>Bryobacterales</taxon>
        <taxon>Bryobacteraceae</taxon>
        <taxon>Paludibaculum</taxon>
    </lineage>
</organism>
<keyword evidence="3" id="KW-1185">Reference proteome</keyword>
<evidence type="ECO:0000313" key="3">
    <source>
        <dbReference type="Proteomes" id="UP000593892"/>
    </source>
</evidence>
<sequence>MKRKSIHLAVAVVAVVGCLQAMMSDPVVNIGKRHGELRAAQEAIVSSFAHISTAQANNSDELGGHAAKAKEYLIKADAELRLAADVANRR</sequence>
<dbReference type="KEGG" id="pfer:IRI77_23955"/>
<dbReference type="RefSeq" id="WP_194447527.1">
    <property type="nucleotide sequence ID" value="NZ_CP063849.1"/>
</dbReference>
<accession>A0A7S7NLI4</accession>
<dbReference type="PROSITE" id="PS51257">
    <property type="entry name" value="PROKAR_LIPOPROTEIN"/>
    <property type="match status" value="1"/>
</dbReference>
<evidence type="ECO:0008006" key="4">
    <source>
        <dbReference type="Google" id="ProtNLM"/>
    </source>
</evidence>
<evidence type="ECO:0000313" key="2">
    <source>
        <dbReference type="EMBL" id="QOY85857.1"/>
    </source>
</evidence>
<gene>
    <name evidence="2" type="ORF">IRI77_23955</name>
</gene>
<evidence type="ECO:0000256" key="1">
    <source>
        <dbReference type="SAM" id="SignalP"/>
    </source>
</evidence>
<name>A0A7S7NLI4_PALFE</name>
<dbReference type="AlphaFoldDB" id="A0A7S7NLI4"/>
<proteinExistence type="predicted"/>
<reference evidence="2 3" key="1">
    <citation type="submission" date="2020-10" db="EMBL/GenBank/DDBJ databases">
        <title>Complete genome sequence of Paludibaculum fermentans P105T, a facultatively anaerobic acidobacterium capable of dissimilatory Fe(III) reduction.</title>
        <authorList>
            <person name="Dedysh S.N."/>
            <person name="Beletsky A.V."/>
            <person name="Kulichevskaya I.S."/>
            <person name="Mardanov A.V."/>
            <person name="Ravin N.V."/>
        </authorList>
    </citation>
    <scope>NUCLEOTIDE SEQUENCE [LARGE SCALE GENOMIC DNA]</scope>
    <source>
        <strain evidence="2 3">P105</strain>
    </source>
</reference>
<dbReference type="EMBL" id="CP063849">
    <property type="protein sequence ID" value="QOY85857.1"/>
    <property type="molecule type" value="Genomic_DNA"/>
</dbReference>
<feature type="signal peptide" evidence="1">
    <location>
        <begin position="1"/>
        <end position="23"/>
    </location>
</feature>